<dbReference type="SUPFAM" id="SSF51206">
    <property type="entry name" value="cAMP-binding domain-like"/>
    <property type="match status" value="1"/>
</dbReference>
<evidence type="ECO:0000259" key="1">
    <source>
        <dbReference type="PROSITE" id="PS50042"/>
    </source>
</evidence>
<dbReference type="InterPro" id="IPR000595">
    <property type="entry name" value="cNMP-bd_dom"/>
</dbReference>
<protein>
    <submittedName>
        <fullName evidence="2">cAMP-binding domain of CRP or a regulatory subunit of cAMP-dependent protein kinases</fullName>
    </submittedName>
</protein>
<dbReference type="OrthoDB" id="9152304at2"/>
<keyword evidence="2" id="KW-0418">Kinase</keyword>
<evidence type="ECO:0000313" key="2">
    <source>
        <dbReference type="EMBL" id="SJZ52365.1"/>
    </source>
</evidence>
<dbReference type="GO" id="GO:0016301">
    <property type="term" value="F:kinase activity"/>
    <property type="evidence" value="ECO:0007669"/>
    <property type="project" value="UniProtKB-KW"/>
</dbReference>
<proteinExistence type="predicted"/>
<dbReference type="CDD" id="cd00038">
    <property type="entry name" value="CAP_ED"/>
    <property type="match status" value="1"/>
</dbReference>
<dbReference type="InterPro" id="IPR018490">
    <property type="entry name" value="cNMP-bd_dom_sf"/>
</dbReference>
<gene>
    <name evidence="2" type="ORF">SAMN04488132_102430</name>
</gene>
<dbReference type="RefSeq" id="WP_078830377.1">
    <property type="nucleotide sequence ID" value="NZ_FUWH01000002.1"/>
</dbReference>
<dbReference type="AlphaFoldDB" id="A0A1T4LCE3"/>
<organism evidence="2 3">
    <name type="scientific">Sediminibacterium ginsengisoli</name>
    <dbReference type="NCBI Taxonomy" id="413434"/>
    <lineage>
        <taxon>Bacteria</taxon>
        <taxon>Pseudomonadati</taxon>
        <taxon>Bacteroidota</taxon>
        <taxon>Chitinophagia</taxon>
        <taxon>Chitinophagales</taxon>
        <taxon>Chitinophagaceae</taxon>
        <taxon>Sediminibacterium</taxon>
    </lineage>
</organism>
<keyword evidence="3" id="KW-1185">Reference proteome</keyword>
<sequence>MYGALKTHITRLADPGADAIALLDPILEYRQLKKKEVLLKEGDTCRYYWFVLDGCLRSYFVNDKGAEQTLQFAIEQWWLSDFMSLQTKNPASFSVQAVEKTTVAMIERSAYESLLVKAPAFERYFRIVFQKAYAASQLRVKYLYTLSGEERYHHFNKNFPGFVQRVPQYMLASYLGFTPEFLSRIRARQL</sequence>
<dbReference type="STRING" id="413434.SAMN04488132_102430"/>
<name>A0A1T4LCE3_9BACT</name>
<reference evidence="2 3" key="1">
    <citation type="submission" date="2017-02" db="EMBL/GenBank/DDBJ databases">
        <authorList>
            <person name="Peterson S.W."/>
        </authorList>
    </citation>
    <scope>NUCLEOTIDE SEQUENCE [LARGE SCALE GENOMIC DNA]</scope>
    <source>
        <strain evidence="2 3">DSM 22335</strain>
    </source>
</reference>
<keyword evidence="2" id="KW-0808">Transferase</keyword>
<feature type="domain" description="Cyclic nucleotide-binding" evidence="1">
    <location>
        <begin position="27"/>
        <end position="132"/>
    </location>
</feature>
<dbReference type="InterPro" id="IPR014710">
    <property type="entry name" value="RmlC-like_jellyroll"/>
</dbReference>
<accession>A0A1T4LCE3</accession>
<dbReference type="Gene3D" id="2.60.120.10">
    <property type="entry name" value="Jelly Rolls"/>
    <property type="match status" value="1"/>
</dbReference>
<evidence type="ECO:0000313" key="3">
    <source>
        <dbReference type="Proteomes" id="UP000190888"/>
    </source>
</evidence>
<dbReference type="Pfam" id="PF00027">
    <property type="entry name" value="cNMP_binding"/>
    <property type="match status" value="1"/>
</dbReference>
<dbReference type="EMBL" id="FUWH01000002">
    <property type="protein sequence ID" value="SJZ52365.1"/>
    <property type="molecule type" value="Genomic_DNA"/>
</dbReference>
<dbReference type="Proteomes" id="UP000190888">
    <property type="component" value="Unassembled WGS sequence"/>
</dbReference>
<dbReference type="PROSITE" id="PS50042">
    <property type="entry name" value="CNMP_BINDING_3"/>
    <property type="match status" value="1"/>
</dbReference>